<reference evidence="2" key="2">
    <citation type="journal article" date="2015" name="Data Brief">
        <title>Shoot transcriptome of the giant reed, Arundo donax.</title>
        <authorList>
            <person name="Barrero R.A."/>
            <person name="Guerrero F.D."/>
            <person name="Moolhuijzen P."/>
            <person name="Goolsby J.A."/>
            <person name="Tidwell J."/>
            <person name="Bellgard S.E."/>
            <person name="Bellgard M.I."/>
        </authorList>
    </citation>
    <scope>NUCLEOTIDE SEQUENCE</scope>
    <source>
        <tissue evidence="2">Shoot tissue taken approximately 20 cm above the soil surface</tissue>
    </source>
</reference>
<protein>
    <submittedName>
        <fullName evidence="2">Uncharacterized protein</fullName>
    </submittedName>
</protein>
<reference evidence="2" key="1">
    <citation type="submission" date="2014-09" db="EMBL/GenBank/DDBJ databases">
        <authorList>
            <person name="Magalhaes I.L.F."/>
            <person name="Oliveira U."/>
            <person name="Santos F.R."/>
            <person name="Vidigal T.H.D.A."/>
            <person name="Brescovit A.D."/>
            <person name="Santos A.J."/>
        </authorList>
    </citation>
    <scope>NUCLEOTIDE SEQUENCE</scope>
    <source>
        <tissue evidence="2">Shoot tissue taken approximately 20 cm above the soil surface</tissue>
    </source>
</reference>
<feature type="region of interest" description="Disordered" evidence="1">
    <location>
        <begin position="1"/>
        <end position="24"/>
    </location>
</feature>
<evidence type="ECO:0000256" key="1">
    <source>
        <dbReference type="SAM" id="MobiDB-lite"/>
    </source>
</evidence>
<organism evidence="2">
    <name type="scientific">Arundo donax</name>
    <name type="common">Giant reed</name>
    <name type="synonym">Donax arundinaceus</name>
    <dbReference type="NCBI Taxonomy" id="35708"/>
    <lineage>
        <taxon>Eukaryota</taxon>
        <taxon>Viridiplantae</taxon>
        <taxon>Streptophyta</taxon>
        <taxon>Embryophyta</taxon>
        <taxon>Tracheophyta</taxon>
        <taxon>Spermatophyta</taxon>
        <taxon>Magnoliopsida</taxon>
        <taxon>Liliopsida</taxon>
        <taxon>Poales</taxon>
        <taxon>Poaceae</taxon>
        <taxon>PACMAD clade</taxon>
        <taxon>Arundinoideae</taxon>
        <taxon>Arundineae</taxon>
        <taxon>Arundo</taxon>
    </lineage>
</organism>
<name>A0A0A9B1C5_ARUDO</name>
<sequence length="24" mass="2732">MSTSCNNIEKPRRQPLSISDLKTL</sequence>
<proteinExistence type="predicted"/>
<dbReference type="AlphaFoldDB" id="A0A0A9B1C5"/>
<evidence type="ECO:0000313" key="2">
    <source>
        <dbReference type="EMBL" id="JAD54985.1"/>
    </source>
</evidence>
<accession>A0A0A9B1C5</accession>
<dbReference type="EMBL" id="GBRH01242910">
    <property type="protein sequence ID" value="JAD54985.1"/>
    <property type="molecule type" value="Transcribed_RNA"/>
</dbReference>